<reference evidence="2 3" key="1">
    <citation type="submission" date="2013-08" db="EMBL/GenBank/DDBJ databases">
        <authorList>
            <person name="Weinstock G."/>
            <person name="Sodergren E."/>
            <person name="Wylie T."/>
            <person name="Fulton L."/>
            <person name="Fulton R."/>
            <person name="Fronick C."/>
            <person name="O'Laughlin M."/>
            <person name="Godfrey J."/>
            <person name="Miner T."/>
            <person name="Herter B."/>
            <person name="Appelbaum E."/>
            <person name="Cordes M."/>
            <person name="Lek S."/>
            <person name="Wollam A."/>
            <person name="Pepin K.H."/>
            <person name="Palsikar V.B."/>
            <person name="Mitreva M."/>
            <person name="Wilson R.K."/>
        </authorList>
    </citation>
    <scope>NUCLEOTIDE SEQUENCE [LARGE SCALE GENOMIC DNA]</scope>
    <source>
        <strain evidence="2 3">ATCC BAA-474</strain>
    </source>
</reference>
<evidence type="ECO:0000313" key="3">
    <source>
        <dbReference type="Proteomes" id="UP000017081"/>
    </source>
</evidence>
<protein>
    <recommendedName>
        <fullName evidence="4">DUF4402 domain-containing protein</fullName>
    </recommendedName>
</protein>
<gene>
    <name evidence="2" type="ORF">HMPREF0202_02423</name>
</gene>
<sequence length="162" mass="17462">MKKILIFSFLLAATSISYSALENSAVESTMNITATIIKPLTVQVDGALDFGNILASSTSHAYSSFTVKGEENAKVKISFDNLSSDGSSFTVPIYSNNKDFFNITFNCTAKNNPGNLLNHTNNTIILTDGGENTLSIAATAQPRKDQTPGKYTGQITMRATYE</sequence>
<evidence type="ECO:0008006" key="4">
    <source>
        <dbReference type="Google" id="ProtNLM"/>
    </source>
</evidence>
<keyword evidence="1" id="KW-0732">Signal</keyword>
<keyword evidence="3" id="KW-1185">Reference proteome</keyword>
<dbReference type="AlphaFoldDB" id="U7V8Y5"/>
<organism evidence="2 3">
    <name type="scientific">Cetobacterium somerae ATCC BAA-474</name>
    <dbReference type="NCBI Taxonomy" id="1319815"/>
    <lineage>
        <taxon>Bacteria</taxon>
        <taxon>Fusobacteriati</taxon>
        <taxon>Fusobacteriota</taxon>
        <taxon>Fusobacteriia</taxon>
        <taxon>Fusobacteriales</taxon>
        <taxon>Fusobacteriaceae</taxon>
        <taxon>Cetobacterium</taxon>
    </lineage>
</organism>
<proteinExistence type="predicted"/>
<name>U7V8Y5_9FUSO</name>
<accession>U7V8Y5</accession>
<evidence type="ECO:0000313" key="2">
    <source>
        <dbReference type="EMBL" id="ERT67233.1"/>
    </source>
</evidence>
<comment type="caution">
    <text evidence="2">The sequence shown here is derived from an EMBL/GenBank/DDBJ whole genome shotgun (WGS) entry which is preliminary data.</text>
</comment>
<evidence type="ECO:0000256" key="1">
    <source>
        <dbReference type="SAM" id="SignalP"/>
    </source>
</evidence>
<dbReference type="EMBL" id="AXZF01000119">
    <property type="protein sequence ID" value="ERT67233.1"/>
    <property type="molecule type" value="Genomic_DNA"/>
</dbReference>
<dbReference type="HOGENOM" id="CLU_1632398_0_0_0"/>
<feature type="signal peptide" evidence="1">
    <location>
        <begin position="1"/>
        <end position="20"/>
    </location>
</feature>
<dbReference type="RefSeq" id="WP_023051955.1">
    <property type="nucleotide sequence ID" value="NZ_CP173063.2"/>
</dbReference>
<dbReference type="Proteomes" id="UP000017081">
    <property type="component" value="Unassembled WGS sequence"/>
</dbReference>
<feature type="chain" id="PRO_5004688584" description="DUF4402 domain-containing protein" evidence="1">
    <location>
        <begin position="21"/>
        <end position="162"/>
    </location>
</feature>